<keyword evidence="2" id="KW-1185">Reference proteome</keyword>
<comment type="caution">
    <text evidence="1">The sequence shown here is derived from an EMBL/GenBank/DDBJ whole genome shotgun (WGS) entry which is preliminary data.</text>
</comment>
<protein>
    <submittedName>
        <fullName evidence="1">Uncharacterized protein</fullName>
    </submittedName>
</protein>
<organism evidence="1 2">
    <name type="scientific">Psophocarpus tetragonolobus</name>
    <name type="common">Winged bean</name>
    <name type="synonym">Dolichos tetragonolobus</name>
    <dbReference type="NCBI Taxonomy" id="3891"/>
    <lineage>
        <taxon>Eukaryota</taxon>
        <taxon>Viridiplantae</taxon>
        <taxon>Streptophyta</taxon>
        <taxon>Embryophyta</taxon>
        <taxon>Tracheophyta</taxon>
        <taxon>Spermatophyta</taxon>
        <taxon>Magnoliopsida</taxon>
        <taxon>eudicotyledons</taxon>
        <taxon>Gunneridae</taxon>
        <taxon>Pentapetalae</taxon>
        <taxon>rosids</taxon>
        <taxon>fabids</taxon>
        <taxon>Fabales</taxon>
        <taxon>Fabaceae</taxon>
        <taxon>Papilionoideae</taxon>
        <taxon>50 kb inversion clade</taxon>
        <taxon>NPAAA clade</taxon>
        <taxon>indigoferoid/millettioid clade</taxon>
        <taxon>Phaseoleae</taxon>
        <taxon>Psophocarpus</taxon>
    </lineage>
</organism>
<reference evidence="1 2" key="1">
    <citation type="submission" date="2024-01" db="EMBL/GenBank/DDBJ databases">
        <title>The genomes of 5 underutilized Papilionoideae crops provide insights into root nodulation and disease resistanc.</title>
        <authorList>
            <person name="Jiang F."/>
        </authorList>
    </citation>
    <scope>NUCLEOTIDE SEQUENCE [LARGE SCALE GENOMIC DNA]</scope>
    <source>
        <strain evidence="1">DUOXIRENSHENG_FW03</strain>
        <tissue evidence="1">Leaves</tissue>
    </source>
</reference>
<evidence type="ECO:0000313" key="1">
    <source>
        <dbReference type="EMBL" id="KAK7394313.1"/>
    </source>
</evidence>
<dbReference type="Proteomes" id="UP001386955">
    <property type="component" value="Unassembled WGS sequence"/>
</dbReference>
<sequence length="115" mass="13239">MLLLNRIQNNKVMNVMRNLHWRCILPQYLHLVCNMMKVCIETYQHQLLPLLNGIQNNKVMNVMKIRHGKTSARYESHAGDVGGLHGYATRVVTFNQTGSIYSSDTNLFEHKAAEL</sequence>
<dbReference type="AlphaFoldDB" id="A0AAN9SHG9"/>
<name>A0AAN9SHG9_PSOTE</name>
<gene>
    <name evidence="1" type="ORF">VNO78_14835</name>
</gene>
<proteinExistence type="predicted"/>
<accession>A0AAN9SHG9</accession>
<dbReference type="EMBL" id="JAYMYS010000004">
    <property type="protein sequence ID" value="KAK7394313.1"/>
    <property type="molecule type" value="Genomic_DNA"/>
</dbReference>
<evidence type="ECO:0000313" key="2">
    <source>
        <dbReference type="Proteomes" id="UP001386955"/>
    </source>
</evidence>